<dbReference type="Pfam" id="PF04832">
    <property type="entry name" value="SOUL"/>
    <property type="match status" value="1"/>
</dbReference>
<gene>
    <name evidence="2" type="ORF">SVIM_LOCUS230795</name>
</gene>
<evidence type="ECO:0000313" key="2">
    <source>
        <dbReference type="EMBL" id="VFU40369.1"/>
    </source>
</evidence>
<dbReference type="InterPro" id="IPR011256">
    <property type="entry name" value="Reg_factor_effector_dom_sf"/>
</dbReference>
<dbReference type="Gene3D" id="3.20.80.10">
    <property type="entry name" value="Regulatory factor, effector binding domain"/>
    <property type="match status" value="1"/>
</dbReference>
<sequence length="75" mass="8177">MIAASLKQNGKGLSRILFQYIQGANLNYSRIAMTAPLRTSIIPGAGPFRSSAYAVRFYLPVKFQADPPAPLMNCT</sequence>
<dbReference type="AlphaFoldDB" id="A0A6N2LJQ1"/>
<dbReference type="InterPro" id="IPR006917">
    <property type="entry name" value="SOUL_heme-bd"/>
</dbReference>
<dbReference type="PANTHER" id="PTHR11220">
    <property type="entry name" value="HEME-BINDING PROTEIN-RELATED"/>
    <property type="match status" value="1"/>
</dbReference>
<evidence type="ECO:0000256" key="1">
    <source>
        <dbReference type="ARBA" id="ARBA00009817"/>
    </source>
</evidence>
<accession>A0A6N2LJQ1</accession>
<organism evidence="2">
    <name type="scientific">Salix viminalis</name>
    <name type="common">Common osier</name>
    <name type="synonym">Basket willow</name>
    <dbReference type="NCBI Taxonomy" id="40686"/>
    <lineage>
        <taxon>Eukaryota</taxon>
        <taxon>Viridiplantae</taxon>
        <taxon>Streptophyta</taxon>
        <taxon>Embryophyta</taxon>
        <taxon>Tracheophyta</taxon>
        <taxon>Spermatophyta</taxon>
        <taxon>Magnoliopsida</taxon>
        <taxon>eudicotyledons</taxon>
        <taxon>Gunneridae</taxon>
        <taxon>Pentapetalae</taxon>
        <taxon>rosids</taxon>
        <taxon>fabids</taxon>
        <taxon>Malpighiales</taxon>
        <taxon>Salicaceae</taxon>
        <taxon>Saliceae</taxon>
        <taxon>Salix</taxon>
    </lineage>
</organism>
<protein>
    <submittedName>
        <fullName evidence="2">Uncharacterized protein</fullName>
    </submittedName>
</protein>
<comment type="similarity">
    <text evidence="1">Belongs to the HEBP family.</text>
</comment>
<dbReference type="SUPFAM" id="SSF55136">
    <property type="entry name" value="Probable bacterial effector-binding domain"/>
    <property type="match status" value="1"/>
</dbReference>
<name>A0A6N2LJQ1_SALVM</name>
<reference evidence="2" key="1">
    <citation type="submission" date="2019-03" db="EMBL/GenBank/DDBJ databases">
        <authorList>
            <person name="Mank J."/>
            <person name="Almeida P."/>
        </authorList>
    </citation>
    <scope>NUCLEOTIDE SEQUENCE</scope>
    <source>
        <strain evidence="2">78183</strain>
    </source>
</reference>
<dbReference type="EMBL" id="CAADRP010001541">
    <property type="protein sequence ID" value="VFU40369.1"/>
    <property type="molecule type" value="Genomic_DNA"/>
</dbReference>
<proteinExistence type="inferred from homology"/>
<dbReference type="PANTHER" id="PTHR11220:SF1">
    <property type="entry name" value="HEME-BINDING PROTEIN 2"/>
    <property type="match status" value="1"/>
</dbReference>